<comment type="caution">
    <text evidence="2">The sequence shown here is derived from an EMBL/GenBank/DDBJ whole genome shotgun (WGS) entry which is preliminary data.</text>
</comment>
<feature type="chain" id="PRO_5022914226" evidence="1">
    <location>
        <begin position="20"/>
        <end position="48"/>
    </location>
</feature>
<accession>A0A5B7ET70</accession>
<reference evidence="2 3" key="1">
    <citation type="submission" date="2019-05" db="EMBL/GenBank/DDBJ databases">
        <title>Another draft genome of Portunus trituberculatus and its Hox gene families provides insights of decapod evolution.</title>
        <authorList>
            <person name="Jeong J.-H."/>
            <person name="Song I."/>
            <person name="Kim S."/>
            <person name="Choi T."/>
            <person name="Kim D."/>
            <person name="Ryu S."/>
            <person name="Kim W."/>
        </authorList>
    </citation>
    <scope>NUCLEOTIDE SEQUENCE [LARGE SCALE GENOMIC DNA]</scope>
    <source>
        <tissue evidence="2">Muscle</tissue>
    </source>
</reference>
<gene>
    <name evidence="2" type="ORF">E2C01_030942</name>
</gene>
<sequence length="48" mass="5775">MYVSMLLGSVYFFLSFVNSRPYLARNTQNSLYSHTDYTWKFNKRVSIK</sequence>
<name>A0A5B7ET70_PORTR</name>
<dbReference type="EMBL" id="VSRR010003789">
    <property type="protein sequence ID" value="MPC37462.1"/>
    <property type="molecule type" value="Genomic_DNA"/>
</dbReference>
<evidence type="ECO:0000256" key="1">
    <source>
        <dbReference type="SAM" id="SignalP"/>
    </source>
</evidence>
<proteinExistence type="predicted"/>
<dbReference type="AlphaFoldDB" id="A0A5B7ET70"/>
<organism evidence="2 3">
    <name type="scientific">Portunus trituberculatus</name>
    <name type="common">Swimming crab</name>
    <name type="synonym">Neptunus trituberculatus</name>
    <dbReference type="NCBI Taxonomy" id="210409"/>
    <lineage>
        <taxon>Eukaryota</taxon>
        <taxon>Metazoa</taxon>
        <taxon>Ecdysozoa</taxon>
        <taxon>Arthropoda</taxon>
        <taxon>Crustacea</taxon>
        <taxon>Multicrustacea</taxon>
        <taxon>Malacostraca</taxon>
        <taxon>Eumalacostraca</taxon>
        <taxon>Eucarida</taxon>
        <taxon>Decapoda</taxon>
        <taxon>Pleocyemata</taxon>
        <taxon>Brachyura</taxon>
        <taxon>Eubrachyura</taxon>
        <taxon>Portunoidea</taxon>
        <taxon>Portunidae</taxon>
        <taxon>Portuninae</taxon>
        <taxon>Portunus</taxon>
    </lineage>
</organism>
<evidence type="ECO:0000313" key="3">
    <source>
        <dbReference type="Proteomes" id="UP000324222"/>
    </source>
</evidence>
<dbReference type="Proteomes" id="UP000324222">
    <property type="component" value="Unassembled WGS sequence"/>
</dbReference>
<keyword evidence="1" id="KW-0732">Signal</keyword>
<protein>
    <submittedName>
        <fullName evidence="2">Uncharacterized protein</fullName>
    </submittedName>
</protein>
<evidence type="ECO:0000313" key="2">
    <source>
        <dbReference type="EMBL" id="MPC37462.1"/>
    </source>
</evidence>
<feature type="signal peptide" evidence="1">
    <location>
        <begin position="1"/>
        <end position="19"/>
    </location>
</feature>
<keyword evidence="3" id="KW-1185">Reference proteome</keyword>